<dbReference type="Proteomes" id="UP000440578">
    <property type="component" value="Unassembled WGS sequence"/>
</dbReference>
<sequence>MKFREINPTVVEEVVKPIAFDRNEFHEATYQTLAMHTWVESDQQITNYISSFLEQAANLTDINVPWVWEIREKARSVFRLTRPMLHADLFTKNILMFSKFVGLQNVIDFLMAPDSTTNINRFNRGSEPLQAAIGELAEIKNLLKMVKRENEPLMVWLQANIMGSMERLFAFDQQAIQNTLQQMRDADTKNKKSADGSRLIKLDTKNLQPFINVKMLSLAGAVNPLTMRFLSAGVSRNIMMSLPLTTSTEWDTKSNRVEVFAKFINKPSELNLLRMETYPFTSALDLTKMTTTMRQNSDTKPIHVKTPTTTEMRLGKAMFGIDMTMTVKSEDDFGDIWSFFRKISATSKLGNMFTVLPTIRPNLMKLTLDTATATTQKMIISVAKDDFARYHTLDTVNNPEAEPVEHIEWLADKAQYRDEKHAAIEKDARREVMKRSRRVLQDIHTGNVLGYTVVVSAMGMKEKRMALKTMLVKDASRLNTKVDARLLMVPTDDVPIKRELIVNGHITWPHVGRTLNELLASNMIAPMEMTINVGINDTMTRVATVNGLLRQTDLYKMYANQNRVVRDCREMRNKWLRARTCL</sequence>
<dbReference type="AlphaFoldDB" id="A0A6A4VZP8"/>
<dbReference type="EMBL" id="VIIS01001620">
    <property type="protein sequence ID" value="KAF0295388.1"/>
    <property type="molecule type" value="Genomic_DNA"/>
</dbReference>
<keyword evidence="2" id="KW-1185">Reference proteome</keyword>
<name>A0A6A4VZP8_AMPAM</name>
<evidence type="ECO:0000313" key="1">
    <source>
        <dbReference type="EMBL" id="KAF0295388.1"/>
    </source>
</evidence>
<reference evidence="1 2" key="1">
    <citation type="submission" date="2019-07" db="EMBL/GenBank/DDBJ databases">
        <title>Draft genome assembly of a fouling barnacle, Amphibalanus amphitrite (Darwin, 1854): The first reference genome for Thecostraca.</title>
        <authorList>
            <person name="Kim W."/>
        </authorList>
    </citation>
    <scope>NUCLEOTIDE SEQUENCE [LARGE SCALE GENOMIC DNA]</scope>
    <source>
        <strain evidence="1">SNU_AA5</strain>
        <tissue evidence="1">Soma without cirri and trophi</tissue>
    </source>
</reference>
<protein>
    <submittedName>
        <fullName evidence="1">Uncharacterized protein</fullName>
    </submittedName>
</protein>
<evidence type="ECO:0000313" key="2">
    <source>
        <dbReference type="Proteomes" id="UP000440578"/>
    </source>
</evidence>
<comment type="caution">
    <text evidence="1">The sequence shown here is derived from an EMBL/GenBank/DDBJ whole genome shotgun (WGS) entry which is preliminary data.</text>
</comment>
<dbReference type="OrthoDB" id="160294at2759"/>
<organism evidence="1 2">
    <name type="scientific">Amphibalanus amphitrite</name>
    <name type="common">Striped barnacle</name>
    <name type="synonym">Balanus amphitrite</name>
    <dbReference type="NCBI Taxonomy" id="1232801"/>
    <lineage>
        <taxon>Eukaryota</taxon>
        <taxon>Metazoa</taxon>
        <taxon>Ecdysozoa</taxon>
        <taxon>Arthropoda</taxon>
        <taxon>Crustacea</taxon>
        <taxon>Multicrustacea</taxon>
        <taxon>Cirripedia</taxon>
        <taxon>Thoracica</taxon>
        <taxon>Thoracicalcarea</taxon>
        <taxon>Balanomorpha</taxon>
        <taxon>Balanoidea</taxon>
        <taxon>Balanidae</taxon>
        <taxon>Amphibalaninae</taxon>
        <taxon>Amphibalanus</taxon>
    </lineage>
</organism>
<accession>A0A6A4VZP8</accession>
<proteinExistence type="predicted"/>
<dbReference type="Gene3D" id="2.20.80.10">
    <property type="entry name" value="Lipovitellin-phosvitin complex, chain A, domain 4"/>
    <property type="match status" value="1"/>
</dbReference>
<gene>
    <name evidence="1" type="ORF">FJT64_000635</name>
</gene>